<dbReference type="InterPro" id="IPR046503">
    <property type="entry name" value="DUF6681"/>
</dbReference>
<dbReference type="OrthoDB" id="2192445at2"/>
<sequence length="265" mass="30010">MLTILDLLNHYLGFFNVNTRWKGKIYTILATVGDFYIAYLAVMFYLNKNFLRGTLLVGAFLVIMYFAILNFVYYFTKKTVKWDISPKVEKYLGTQEKKEFGTHQSVYVPANGLYKQNQVLPTTVISDADMQAELQKLADQLLVAGLMHENYNGLSSNEQIALMRVEKIETIYANHPGTPIPYFTVKEERDGLAIYGGVNEMMASRLGRIMSVGLMPIEDALRTYELYPATVTLTGGKGHSIGRSSVIQVQNPYQIQVELAFKKKA</sequence>
<dbReference type="RefSeq" id="WP_070229557.1">
    <property type="nucleotide sequence ID" value="NZ_BJYO01000008.1"/>
</dbReference>
<name>A0A288Q616_9LACO</name>
<gene>
    <name evidence="1" type="ORF">DFP99_1615</name>
</gene>
<keyword evidence="2" id="KW-1185">Reference proteome</keyword>
<dbReference type="EMBL" id="QRAS01000006">
    <property type="protein sequence ID" value="RDL01041.1"/>
    <property type="molecule type" value="Genomic_DNA"/>
</dbReference>
<comment type="caution">
    <text evidence="1">The sequence shown here is derived from an EMBL/GenBank/DDBJ whole genome shotgun (WGS) entry which is preliminary data.</text>
</comment>
<dbReference type="Pfam" id="PF20386">
    <property type="entry name" value="DUF6681"/>
    <property type="match status" value="1"/>
</dbReference>
<dbReference type="GeneID" id="94545457"/>
<dbReference type="KEGG" id="wso:WSWS_00246"/>
<protein>
    <submittedName>
        <fullName evidence="1">Uncharacterized protein</fullName>
    </submittedName>
</protein>
<reference evidence="1 2" key="1">
    <citation type="submission" date="2018-07" db="EMBL/GenBank/DDBJ databases">
        <title>Genomic Encyclopedia of Type Strains, Phase III (KMG-III): the genomes of soil and plant-associated and newly described type strains.</title>
        <authorList>
            <person name="Whitman W."/>
        </authorList>
    </citation>
    <scope>NUCLEOTIDE SEQUENCE [LARGE SCALE GENOMIC DNA]</scope>
    <source>
        <strain evidence="1 2">CECT 7031</strain>
    </source>
</reference>
<organism evidence="1 2">
    <name type="scientific">Weissella soli</name>
    <dbReference type="NCBI Taxonomy" id="155866"/>
    <lineage>
        <taxon>Bacteria</taxon>
        <taxon>Bacillati</taxon>
        <taxon>Bacillota</taxon>
        <taxon>Bacilli</taxon>
        <taxon>Lactobacillales</taxon>
        <taxon>Lactobacillaceae</taxon>
        <taxon>Weissella</taxon>
    </lineage>
</organism>
<dbReference type="AlphaFoldDB" id="A0A288Q616"/>
<evidence type="ECO:0000313" key="1">
    <source>
        <dbReference type="EMBL" id="RDL01041.1"/>
    </source>
</evidence>
<accession>A0A288Q616</accession>
<dbReference type="Proteomes" id="UP000254912">
    <property type="component" value="Unassembled WGS sequence"/>
</dbReference>
<proteinExistence type="predicted"/>
<evidence type="ECO:0000313" key="2">
    <source>
        <dbReference type="Proteomes" id="UP000254912"/>
    </source>
</evidence>